<name>A0AA87YUZ7_FICCA</name>
<sequence>MEGKGEMKGLEWVLLVNEQNTCSSSHLGVLPPIGVVGHKGGLGGQVLAHQGKCLFNKQKLAYLT</sequence>
<comment type="caution">
    <text evidence="1">The sequence shown here is derived from an EMBL/GenBank/DDBJ whole genome shotgun (WGS) entry which is preliminary data.</text>
</comment>
<gene>
    <name evidence="1" type="ORF">TIFTF001_050224</name>
</gene>
<organism evidence="1 2">
    <name type="scientific">Ficus carica</name>
    <name type="common">Common fig</name>
    <dbReference type="NCBI Taxonomy" id="3494"/>
    <lineage>
        <taxon>Eukaryota</taxon>
        <taxon>Viridiplantae</taxon>
        <taxon>Streptophyta</taxon>
        <taxon>Embryophyta</taxon>
        <taxon>Tracheophyta</taxon>
        <taxon>Spermatophyta</taxon>
        <taxon>Magnoliopsida</taxon>
        <taxon>eudicotyledons</taxon>
        <taxon>Gunneridae</taxon>
        <taxon>Pentapetalae</taxon>
        <taxon>rosids</taxon>
        <taxon>fabids</taxon>
        <taxon>Rosales</taxon>
        <taxon>Moraceae</taxon>
        <taxon>Ficeae</taxon>
        <taxon>Ficus</taxon>
    </lineage>
</organism>
<accession>A0AA87YUZ7</accession>
<dbReference type="EMBL" id="BTGU01007976">
    <property type="protein sequence ID" value="GMN22697.1"/>
    <property type="molecule type" value="Genomic_DNA"/>
</dbReference>
<keyword evidence="2" id="KW-1185">Reference proteome</keyword>
<evidence type="ECO:0000313" key="1">
    <source>
        <dbReference type="EMBL" id="GMN22697.1"/>
    </source>
</evidence>
<dbReference type="AlphaFoldDB" id="A0AA87YUZ7"/>
<evidence type="ECO:0000313" key="2">
    <source>
        <dbReference type="Proteomes" id="UP001187192"/>
    </source>
</evidence>
<dbReference type="Proteomes" id="UP001187192">
    <property type="component" value="Unassembled WGS sequence"/>
</dbReference>
<reference evidence="1" key="1">
    <citation type="submission" date="2023-07" db="EMBL/GenBank/DDBJ databases">
        <title>draft genome sequence of fig (Ficus carica).</title>
        <authorList>
            <person name="Takahashi T."/>
            <person name="Nishimura K."/>
        </authorList>
    </citation>
    <scope>NUCLEOTIDE SEQUENCE</scope>
</reference>
<protein>
    <submittedName>
        <fullName evidence="1">Uncharacterized protein</fullName>
    </submittedName>
</protein>
<proteinExistence type="predicted"/>